<evidence type="ECO:0000256" key="4">
    <source>
        <dbReference type="ARBA" id="ARBA00022737"/>
    </source>
</evidence>
<keyword evidence="7 8" id="KW-0411">Iron-sulfur</keyword>
<keyword evidence="13" id="KW-1185">Reference proteome</keyword>
<evidence type="ECO:0000256" key="7">
    <source>
        <dbReference type="ARBA" id="ARBA00023014"/>
    </source>
</evidence>
<dbReference type="Gene3D" id="3.40.50.11540">
    <property type="entry name" value="NADH-ubiquinone oxidoreductase 51kDa subunit"/>
    <property type="match status" value="1"/>
</dbReference>
<keyword evidence="1 8" id="KW-0813">Transport</keyword>
<dbReference type="PROSITE" id="PS00198">
    <property type="entry name" value="4FE4S_FER_1"/>
    <property type="match status" value="1"/>
</dbReference>
<evidence type="ECO:0000256" key="6">
    <source>
        <dbReference type="ARBA" id="ARBA00023004"/>
    </source>
</evidence>
<comment type="similarity">
    <text evidence="8">Belongs to the 4Fe4S bacterial-type ferredoxin family. RnfC subfamily.</text>
</comment>
<dbReference type="RefSeq" id="WP_153117932.1">
    <property type="nucleotide sequence ID" value="NZ_JACIGE010000016.1"/>
</dbReference>
<dbReference type="PROSITE" id="PS51379">
    <property type="entry name" value="4FE4S_FER_2"/>
    <property type="match status" value="2"/>
</dbReference>
<sequence length="600" mass="62965">MIQLFKFRGGVKPASHKTESSSAAIRPAPLPMHLYLPLRLSARTLAQPCVAVGDSVLKGQRIASADGMMGTAIHAPTSGVVRAIDDGPYPHPSALPVPRIIIETDGAERWCELRPLDRAQATPDQIRQHLRNSGIVGLGGAGFPSHVKLSPGVARIETLVINGAECEPWITCDDRLMRERAPAIIAGAQVLRDVLGASRVLVGIEDNKPEAVAAMQQAASDAADASISVIAVPTRYPAGGEKQLIRVLTGIEIPFGKLGFHFGVQCFNVGTAYAVHRAVAFGEPMISRVVTLTGNVEQTGNWETLVGTPIEEFIKLGRPKADTDRYLMGGPMMGITLPSVEAPLIKTSNCIIASSPALFPPVPPEMPCIRCGSCARACPHELQPFELYWHARANDFGKAQQYHLFDCIECGCCSFVCPSHIPLVQYFRFAKGEIWSRERDKKASEAAKARFEFRNARDEREKAEKAERLARAAAAKAAEAAAAPAKPAAATPAPASTPSTAAAPAATAGTPTSTDADAARRATIAAAVERARLQREVVAAKAAEGAAASAATPPATNPAIDPAAAPAAATGAHETAAAPVSTAASVAETTPADAAPESRS</sequence>
<feature type="binding site" evidence="8">
    <location>
        <position position="417"/>
    </location>
    <ligand>
        <name>[4Fe-4S] cluster</name>
        <dbReference type="ChEBI" id="CHEBI:49883"/>
        <label>1</label>
    </ligand>
</feature>
<keyword evidence="8" id="KW-0997">Cell inner membrane</keyword>
<feature type="binding site" evidence="8">
    <location>
        <position position="410"/>
    </location>
    <ligand>
        <name>[4Fe-4S] cluster</name>
        <dbReference type="ChEBI" id="CHEBI:49883"/>
        <label>2</label>
    </ligand>
</feature>
<gene>
    <name evidence="8" type="primary">rnfC</name>
    <name evidence="12" type="ORF">GGD90_003386</name>
</gene>
<name>A0A840G3J7_RHOTE</name>
<dbReference type="GO" id="GO:0005886">
    <property type="term" value="C:plasma membrane"/>
    <property type="evidence" value="ECO:0007669"/>
    <property type="project" value="UniProtKB-SubCell"/>
</dbReference>
<evidence type="ECO:0000256" key="5">
    <source>
        <dbReference type="ARBA" id="ARBA00022982"/>
    </source>
</evidence>
<dbReference type="GO" id="GO:0046872">
    <property type="term" value="F:metal ion binding"/>
    <property type="evidence" value="ECO:0007669"/>
    <property type="project" value="UniProtKB-KW"/>
</dbReference>
<feature type="region of interest" description="Disordered" evidence="10">
    <location>
        <begin position="546"/>
        <end position="600"/>
    </location>
</feature>
<dbReference type="GO" id="GO:0009055">
    <property type="term" value="F:electron transfer activity"/>
    <property type="evidence" value="ECO:0007669"/>
    <property type="project" value="InterPro"/>
</dbReference>
<dbReference type="PANTHER" id="PTHR43034:SF2">
    <property type="entry name" value="ION-TRANSLOCATING OXIDOREDUCTASE COMPLEX SUBUNIT C"/>
    <property type="match status" value="1"/>
</dbReference>
<evidence type="ECO:0000256" key="2">
    <source>
        <dbReference type="ARBA" id="ARBA00022485"/>
    </source>
</evidence>
<keyword evidence="8" id="KW-1003">Cell membrane</keyword>
<evidence type="ECO:0000256" key="9">
    <source>
        <dbReference type="SAM" id="Coils"/>
    </source>
</evidence>
<dbReference type="Pfam" id="PF01512">
    <property type="entry name" value="Complex1_51K"/>
    <property type="match status" value="1"/>
</dbReference>
<dbReference type="Pfam" id="PF13375">
    <property type="entry name" value="RnfC_N"/>
    <property type="match status" value="1"/>
</dbReference>
<dbReference type="InterPro" id="IPR017900">
    <property type="entry name" value="4Fe4S_Fe_S_CS"/>
</dbReference>
<feature type="binding site" evidence="8">
    <location>
        <position position="368"/>
    </location>
    <ligand>
        <name>[4Fe-4S] cluster</name>
        <dbReference type="ChEBI" id="CHEBI:49883"/>
        <label>1</label>
    </ligand>
</feature>
<evidence type="ECO:0000256" key="1">
    <source>
        <dbReference type="ARBA" id="ARBA00022448"/>
    </source>
</evidence>
<keyword evidence="8" id="KW-0472">Membrane</keyword>
<dbReference type="PANTHER" id="PTHR43034">
    <property type="entry name" value="ION-TRANSLOCATING OXIDOREDUCTASE COMPLEX SUBUNIT C"/>
    <property type="match status" value="1"/>
</dbReference>
<comment type="subcellular location">
    <subcellularLocation>
        <location evidence="8">Cell inner membrane</location>
        <topology evidence="8">Peripheral membrane protein</topology>
    </subcellularLocation>
</comment>
<organism evidence="12 13">
    <name type="scientific">Rhodocyclus tenuis</name>
    <name type="common">Rhodospirillum tenue</name>
    <dbReference type="NCBI Taxonomy" id="1066"/>
    <lineage>
        <taxon>Bacteria</taxon>
        <taxon>Pseudomonadati</taxon>
        <taxon>Pseudomonadota</taxon>
        <taxon>Betaproteobacteria</taxon>
        <taxon>Rhodocyclales</taxon>
        <taxon>Rhodocyclaceae</taxon>
        <taxon>Rhodocyclus</taxon>
    </lineage>
</organism>
<dbReference type="OrthoDB" id="9767754at2"/>
<feature type="region of interest" description="Disordered" evidence="10">
    <location>
        <begin position="483"/>
        <end position="517"/>
    </location>
</feature>
<evidence type="ECO:0000259" key="11">
    <source>
        <dbReference type="PROSITE" id="PS51379"/>
    </source>
</evidence>
<feature type="binding site" evidence="8">
    <location>
        <position position="378"/>
    </location>
    <ligand>
        <name>[4Fe-4S] cluster</name>
        <dbReference type="ChEBI" id="CHEBI:49883"/>
        <label>2</label>
    </ligand>
</feature>
<dbReference type="EC" id="7.-.-.-" evidence="8"/>
<protein>
    <recommendedName>
        <fullName evidence="8">Ion-translocating oxidoreductase complex subunit C</fullName>
        <ecNumber evidence="8">7.-.-.-</ecNumber>
    </recommendedName>
    <alternativeName>
        <fullName evidence="8">Rnf electron transport complex subunit C</fullName>
    </alternativeName>
</protein>
<reference evidence="12 13" key="1">
    <citation type="submission" date="2020-08" db="EMBL/GenBank/DDBJ databases">
        <title>Genome sequencing of Purple Non-Sulfur Bacteria from various extreme environments.</title>
        <authorList>
            <person name="Mayer M."/>
        </authorList>
    </citation>
    <scope>NUCLEOTIDE SEQUENCE [LARGE SCALE GENOMIC DNA]</scope>
    <source>
        <strain evidence="12 13">2761</strain>
    </source>
</reference>
<feature type="domain" description="4Fe-4S ferredoxin-type" evidence="11">
    <location>
        <begin position="358"/>
        <end position="388"/>
    </location>
</feature>
<feature type="compositionally biased region" description="Low complexity" evidence="10">
    <location>
        <begin position="546"/>
        <end position="592"/>
    </location>
</feature>
<evidence type="ECO:0000313" key="12">
    <source>
        <dbReference type="EMBL" id="MBB4248984.1"/>
    </source>
</evidence>
<feature type="domain" description="4Fe-4S ferredoxin-type" evidence="11">
    <location>
        <begin position="398"/>
        <end position="427"/>
    </location>
</feature>
<accession>A0A840G3J7</accession>
<dbReference type="SUPFAM" id="SSF142019">
    <property type="entry name" value="Nqo1 FMN-binding domain-like"/>
    <property type="match status" value="1"/>
</dbReference>
<comment type="subunit">
    <text evidence="8">The complex is composed of six subunits: RnfA, RnfB, RnfC, RnfD, RnfE and RnfG.</text>
</comment>
<dbReference type="FunFam" id="3.30.70.20:FF:000044">
    <property type="entry name" value="Ion-translocating oxidoreductase complex subunit C"/>
    <property type="match status" value="1"/>
</dbReference>
<feature type="coiled-coil region" evidence="9">
    <location>
        <begin position="446"/>
        <end position="483"/>
    </location>
</feature>
<evidence type="ECO:0000256" key="3">
    <source>
        <dbReference type="ARBA" id="ARBA00022723"/>
    </source>
</evidence>
<dbReference type="EMBL" id="JACIGE010000016">
    <property type="protein sequence ID" value="MBB4248984.1"/>
    <property type="molecule type" value="Genomic_DNA"/>
</dbReference>
<dbReference type="GO" id="GO:0022900">
    <property type="term" value="P:electron transport chain"/>
    <property type="evidence" value="ECO:0007669"/>
    <property type="project" value="UniProtKB-UniRule"/>
</dbReference>
<dbReference type="InterPro" id="IPR017896">
    <property type="entry name" value="4Fe4S_Fe-S-bd"/>
</dbReference>
<keyword evidence="4 8" id="KW-0677">Repeat</keyword>
<dbReference type="GO" id="GO:0051539">
    <property type="term" value="F:4 iron, 4 sulfur cluster binding"/>
    <property type="evidence" value="ECO:0007669"/>
    <property type="project" value="UniProtKB-KW"/>
</dbReference>
<evidence type="ECO:0000256" key="10">
    <source>
        <dbReference type="SAM" id="MobiDB-lite"/>
    </source>
</evidence>
<dbReference type="InterPro" id="IPR011538">
    <property type="entry name" value="Nuo51_FMN-bd"/>
</dbReference>
<dbReference type="NCBIfam" id="NF003454">
    <property type="entry name" value="PRK05035.1"/>
    <property type="match status" value="1"/>
</dbReference>
<feature type="binding site" evidence="8">
    <location>
        <position position="413"/>
    </location>
    <ligand>
        <name>[4Fe-4S] cluster</name>
        <dbReference type="ChEBI" id="CHEBI:49883"/>
        <label>2</label>
    </ligand>
</feature>
<dbReference type="HAMAP" id="MF_00461">
    <property type="entry name" value="RsxC_RnfC"/>
    <property type="match status" value="1"/>
</dbReference>
<dbReference type="AlphaFoldDB" id="A0A840G3J7"/>
<dbReference type="NCBIfam" id="TIGR01945">
    <property type="entry name" value="rnfC"/>
    <property type="match status" value="1"/>
</dbReference>
<dbReference type="InterPro" id="IPR010208">
    <property type="entry name" value="Ion_transpt_RnfC/RsxC"/>
</dbReference>
<keyword evidence="5 8" id="KW-0249">Electron transport</keyword>
<comment type="caution">
    <text evidence="12">The sequence shown here is derived from an EMBL/GenBank/DDBJ whole genome shotgun (WGS) entry which is preliminary data.</text>
</comment>
<dbReference type="InterPro" id="IPR026902">
    <property type="entry name" value="RnfC_N"/>
</dbReference>
<feature type="binding site" evidence="8">
    <location>
        <position position="374"/>
    </location>
    <ligand>
        <name>[4Fe-4S] cluster</name>
        <dbReference type="ChEBI" id="CHEBI:49883"/>
        <label>1</label>
    </ligand>
</feature>
<dbReference type="Gene3D" id="3.30.70.20">
    <property type="match status" value="1"/>
</dbReference>
<proteinExistence type="inferred from homology"/>
<keyword evidence="6 8" id="KW-0408">Iron</keyword>
<comment type="function">
    <text evidence="8">Part of a membrane-bound complex that couples electron transfer with translocation of ions across the membrane.</text>
</comment>
<dbReference type="Proteomes" id="UP000587070">
    <property type="component" value="Unassembled WGS sequence"/>
</dbReference>
<dbReference type="Pfam" id="PF12838">
    <property type="entry name" value="Fer4_7"/>
    <property type="match status" value="1"/>
</dbReference>
<keyword evidence="2 8" id="KW-0004">4Fe-4S</keyword>
<keyword evidence="3 8" id="KW-0479">Metal-binding</keyword>
<feature type="binding site" evidence="8">
    <location>
        <position position="371"/>
    </location>
    <ligand>
        <name>[4Fe-4S] cluster</name>
        <dbReference type="ChEBI" id="CHEBI:49883"/>
        <label>1</label>
    </ligand>
</feature>
<dbReference type="InterPro" id="IPR037225">
    <property type="entry name" value="Nuo51_FMN-bd_sf"/>
</dbReference>
<keyword evidence="9" id="KW-0175">Coiled coil</keyword>
<keyword evidence="8" id="KW-1278">Translocase</keyword>
<evidence type="ECO:0000256" key="8">
    <source>
        <dbReference type="HAMAP-Rule" id="MF_00461"/>
    </source>
</evidence>
<evidence type="ECO:0000313" key="13">
    <source>
        <dbReference type="Proteomes" id="UP000587070"/>
    </source>
</evidence>
<comment type="cofactor">
    <cofactor evidence="8">
        <name>[4Fe-4S] cluster</name>
        <dbReference type="ChEBI" id="CHEBI:49883"/>
    </cofactor>
    <text evidence="8">Binds 2 [4Fe-4S] clusters per subunit.</text>
</comment>
<dbReference type="SUPFAM" id="SSF46548">
    <property type="entry name" value="alpha-helical ferredoxin"/>
    <property type="match status" value="1"/>
</dbReference>
<feature type="binding site" evidence="8">
    <location>
        <position position="407"/>
    </location>
    <ligand>
        <name>[4Fe-4S] cluster</name>
        <dbReference type="ChEBI" id="CHEBI:49883"/>
        <label>2</label>
    </ligand>
</feature>